<feature type="compositionally biased region" description="Polar residues" evidence="1">
    <location>
        <begin position="130"/>
        <end position="145"/>
    </location>
</feature>
<name>C5LX89_PERM5</name>
<sequence length="145" mass="16219">SSGTSSSTAAVAQFNKYANEIGVDLHQTQMKIQELGKLARAKGIFNDQSARINDFTGDIKRDLDGLSQKIDLLQQHAKQSAESRQATAHTSGIVKTLQTRLMGITKDFKDVLELRTKTLQQQDRRRNMYAFSSPSNPFQQRGGQY</sequence>
<dbReference type="InParanoid" id="C5LX89"/>
<dbReference type="EMBL" id="GG686414">
    <property type="protein sequence ID" value="EEQ98638.1"/>
    <property type="molecule type" value="Genomic_DNA"/>
</dbReference>
<dbReference type="RefSeq" id="XP_002765921.1">
    <property type="nucleotide sequence ID" value="XM_002765875.1"/>
</dbReference>
<dbReference type="SUPFAM" id="SSF47661">
    <property type="entry name" value="t-snare proteins"/>
    <property type="match status" value="1"/>
</dbReference>
<evidence type="ECO:0000313" key="3">
    <source>
        <dbReference type="Proteomes" id="UP000007800"/>
    </source>
</evidence>
<feature type="non-terminal residue" evidence="2">
    <location>
        <position position="1"/>
    </location>
</feature>
<organism evidence="3">
    <name type="scientific">Perkinsus marinus (strain ATCC 50983 / TXsc)</name>
    <dbReference type="NCBI Taxonomy" id="423536"/>
    <lineage>
        <taxon>Eukaryota</taxon>
        <taxon>Sar</taxon>
        <taxon>Alveolata</taxon>
        <taxon>Perkinsozoa</taxon>
        <taxon>Perkinsea</taxon>
        <taxon>Perkinsida</taxon>
        <taxon>Perkinsidae</taxon>
        <taxon>Perkinsus</taxon>
    </lineage>
</organism>
<feature type="non-terminal residue" evidence="2">
    <location>
        <position position="145"/>
    </location>
</feature>
<keyword evidence="3" id="KW-1185">Reference proteome</keyword>
<evidence type="ECO:0000313" key="2">
    <source>
        <dbReference type="EMBL" id="EEQ98638.1"/>
    </source>
</evidence>
<dbReference type="AlphaFoldDB" id="C5LX89"/>
<dbReference type="InterPro" id="IPR010989">
    <property type="entry name" value="SNARE"/>
</dbReference>
<protein>
    <submittedName>
        <fullName evidence="2">Syntaxin, putative</fullName>
    </submittedName>
</protein>
<dbReference type="Proteomes" id="UP000007800">
    <property type="component" value="Unassembled WGS sequence"/>
</dbReference>
<dbReference type="GO" id="GO:0016192">
    <property type="term" value="P:vesicle-mediated transport"/>
    <property type="evidence" value="ECO:0007669"/>
    <property type="project" value="InterPro"/>
</dbReference>
<dbReference type="GO" id="GO:0016020">
    <property type="term" value="C:membrane"/>
    <property type="evidence" value="ECO:0007669"/>
    <property type="project" value="InterPro"/>
</dbReference>
<dbReference type="Gene3D" id="1.20.58.70">
    <property type="match status" value="1"/>
</dbReference>
<evidence type="ECO:0000256" key="1">
    <source>
        <dbReference type="SAM" id="MobiDB-lite"/>
    </source>
</evidence>
<gene>
    <name evidence="2" type="ORF">Pmar_PMAR016872</name>
</gene>
<dbReference type="OrthoDB" id="421009at2759"/>
<dbReference type="OMA" id="SHQXRIG"/>
<accession>C5LX89</accession>
<proteinExistence type="predicted"/>
<feature type="region of interest" description="Disordered" evidence="1">
    <location>
        <begin position="123"/>
        <end position="145"/>
    </location>
</feature>
<reference evidence="2 3" key="1">
    <citation type="submission" date="2008-07" db="EMBL/GenBank/DDBJ databases">
        <authorList>
            <person name="El-Sayed N."/>
            <person name="Caler E."/>
            <person name="Inman J."/>
            <person name="Amedeo P."/>
            <person name="Hass B."/>
            <person name="Wortman J."/>
        </authorList>
    </citation>
    <scope>NUCLEOTIDE SEQUENCE [LARGE SCALE GENOMIC DNA]</scope>
    <source>
        <strain evidence="3">ATCC 50983 / TXsc</strain>
    </source>
</reference>
<dbReference type="GeneID" id="9062346"/>